<dbReference type="Proteomes" id="UP000694404">
    <property type="component" value="Unplaced"/>
</dbReference>
<keyword evidence="2" id="KW-0677">Repeat</keyword>
<keyword evidence="1 5" id="KW-0768">Sushi</keyword>
<keyword evidence="4" id="KW-0325">Glycoprotein</keyword>
<dbReference type="InterPro" id="IPR000436">
    <property type="entry name" value="Sushi_SCR_CCP_dom"/>
</dbReference>
<dbReference type="AlphaFoldDB" id="A0A8C0IM62"/>
<evidence type="ECO:0000256" key="6">
    <source>
        <dbReference type="SAM" id="MobiDB-lite"/>
    </source>
</evidence>
<accession>A0A8C0IM62</accession>
<dbReference type="CDD" id="cd00033">
    <property type="entry name" value="CCP"/>
    <property type="match status" value="3"/>
</dbReference>
<dbReference type="PANTHER" id="PTHR19325">
    <property type="entry name" value="COMPLEMENT COMPONENT-RELATED SUSHI DOMAIN-CONTAINING"/>
    <property type="match status" value="1"/>
</dbReference>
<feature type="compositionally biased region" description="Low complexity" evidence="6">
    <location>
        <begin position="7"/>
        <end position="16"/>
    </location>
</feature>
<feature type="disulfide bond" evidence="5">
    <location>
        <begin position="297"/>
        <end position="340"/>
    </location>
</feature>
<dbReference type="SUPFAM" id="SSF57535">
    <property type="entry name" value="Complement control module/SCR domain"/>
    <property type="match status" value="4"/>
</dbReference>
<proteinExistence type="predicted"/>
<dbReference type="InterPro" id="IPR035976">
    <property type="entry name" value="Sushi/SCR/CCP_sf"/>
</dbReference>
<dbReference type="InterPro" id="IPR050350">
    <property type="entry name" value="Compl-Cell_Adhes-Reg"/>
</dbReference>
<reference evidence="8" key="2">
    <citation type="submission" date="2025-09" db="UniProtKB">
        <authorList>
            <consortium name="Ensembl"/>
        </authorList>
    </citation>
    <scope>IDENTIFICATION</scope>
</reference>
<evidence type="ECO:0000313" key="8">
    <source>
        <dbReference type="Ensembl" id="ENSCABP00000004962.1"/>
    </source>
</evidence>
<dbReference type="GeneTree" id="ENSGT00940000164219"/>
<evidence type="ECO:0000256" key="5">
    <source>
        <dbReference type="PROSITE-ProRule" id="PRU00302"/>
    </source>
</evidence>
<evidence type="ECO:0000259" key="7">
    <source>
        <dbReference type="PROSITE" id="PS50923"/>
    </source>
</evidence>
<comment type="caution">
    <text evidence="5">Lacks conserved residue(s) required for the propagation of feature annotation.</text>
</comment>
<evidence type="ECO:0000313" key="9">
    <source>
        <dbReference type="Proteomes" id="UP000694404"/>
    </source>
</evidence>
<evidence type="ECO:0000256" key="1">
    <source>
        <dbReference type="ARBA" id="ARBA00022659"/>
    </source>
</evidence>
<feature type="region of interest" description="Disordered" evidence="6">
    <location>
        <begin position="1"/>
        <end position="22"/>
    </location>
</feature>
<dbReference type="Pfam" id="PF00084">
    <property type="entry name" value="Sushi"/>
    <property type="match status" value="3"/>
</dbReference>
<dbReference type="Ensembl" id="ENSCABT00000005396.1">
    <property type="protein sequence ID" value="ENSCABP00000004962.1"/>
    <property type="gene ID" value="ENSCABG00000003741.1"/>
</dbReference>
<evidence type="ECO:0000256" key="3">
    <source>
        <dbReference type="ARBA" id="ARBA00023157"/>
    </source>
</evidence>
<dbReference type="PANTHER" id="PTHR19325:SF570">
    <property type="entry name" value="COMPLEMENT COMPONENT 4 BINDING PROTEIN, MEMBRANE"/>
    <property type="match status" value="1"/>
</dbReference>
<feature type="domain" description="Sushi" evidence="7">
    <location>
        <begin position="180"/>
        <end position="244"/>
    </location>
</feature>
<reference evidence="8" key="1">
    <citation type="submission" date="2025-08" db="UniProtKB">
        <authorList>
            <consortium name="Ensembl"/>
        </authorList>
    </citation>
    <scope>IDENTIFICATION</scope>
</reference>
<evidence type="ECO:0000256" key="4">
    <source>
        <dbReference type="ARBA" id="ARBA00023180"/>
    </source>
</evidence>
<protein>
    <recommendedName>
        <fullName evidence="7">Sushi domain-containing protein</fullName>
    </recommendedName>
</protein>
<feature type="domain" description="Sushi" evidence="7">
    <location>
        <begin position="295"/>
        <end position="359"/>
    </location>
</feature>
<dbReference type="Gene3D" id="2.10.70.10">
    <property type="entry name" value="Complement Module, domain 1"/>
    <property type="match status" value="4"/>
</dbReference>
<organism evidence="8 9">
    <name type="scientific">Chelonoidis abingdonii</name>
    <name type="common">Abingdon island giant tortoise</name>
    <name type="synonym">Testudo abingdonii</name>
    <dbReference type="NCBI Taxonomy" id="106734"/>
    <lineage>
        <taxon>Eukaryota</taxon>
        <taxon>Metazoa</taxon>
        <taxon>Chordata</taxon>
        <taxon>Craniata</taxon>
        <taxon>Vertebrata</taxon>
        <taxon>Euteleostomi</taxon>
        <taxon>Archelosauria</taxon>
        <taxon>Testudinata</taxon>
        <taxon>Testudines</taxon>
        <taxon>Cryptodira</taxon>
        <taxon>Durocryptodira</taxon>
        <taxon>Testudinoidea</taxon>
        <taxon>Testudinidae</taxon>
        <taxon>Chelonoidis</taxon>
    </lineage>
</organism>
<evidence type="ECO:0000256" key="2">
    <source>
        <dbReference type="ARBA" id="ARBA00022737"/>
    </source>
</evidence>
<name>A0A8C0IM62_CHEAB</name>
<dbReference type="SMART" id="SM00032">
    <property type="entry name" value="CCP"/>
    <property type="match status" value="4"/>
</dbReference>
<keyword evidence="3 5" id="KW-1015">Disulfide bond</keyword>
<sequence length="447" mass="48695">MRRAGRRFPGPGAADSAGGGGRARARSCPGLGLRFGPWVGPSCHWGGRVSSRQRGASLPALCAGSPRAPSPVHLARGLPPAPGVPSFSGVPAMGKMPGRVGPDLCLLCFPAFVLSTGDCGPLPKLNYAIPSDMDRIEGFPVDTQVTYKCRDGFFKIPGKSDTVVCLSNSQWSSMNEFCGRSCDVPTRLKFAALSKEDEMRNYYPAGINVRYTCRPGYENITEMLLVSTCLDNLTWSEAPEFCRRKSCGHPGEVLHGRAVHKTEFLYGAKIDFLCEDGYNNTQTFIVMTFSFPTAITCSSPPYIANGTYDGRSVKNFAYNSTVTYRCDRGFQLIGAASIHCTTKDKTSGIWSGPAPKCKDVIFFDIFQSSSRVSLYPQKRTGVLVDKLSGLQPTSSVASDALILHPVKWAVAHESLCSNKFVSVIVPIKTEQRLKIPTLVHFILFRFL</sequence>
<dbReference type="PROSITE" id="PS50923">
    <property type="entry name" value="SUSHI"/>
    <property type="match status" value="2"/>
</dbReference>
<keyword evidence="9" id="KW-1185">Reference proteome</keyword>